<keyword evidence="4 7" id="KW-0812">Transmembrane</keyword>
<dbReference type="InterPro" id="IPR002751">
    <property type="entry name" value="CbiM/NikMN"/>
</dbReference>
<keyword evidence="2" id="KW-0813">Transport</keyword>
<comment type="caution">
    <text evidence="9">The sequence shown here is derived from an EMBL/GenBank/DDBJ whole genome shotgun (WGS) entry which is preliminary data.</text>
</comment>
<evidence type="ECO:0000256" key="3">
    <source>
        <dbReference type="ARBA" id="ARBA00022475"/>
    </source>
</evidence>
<dbReference type="GO" id="GO:0000041">
    <property type="term" value="P:transition metal ion transport"/>
    <property type="evidence" value="ECO:0007669"/>
    <property type="project" value="InterPro"/>
</dbReference>
<evidence type="ECO:0000256" key="5">
    <source>
        <dbReference type="ARBA" id="ARBA00022989"/>
    </source>
</evidence>
<gene>
    <name evidence="9" type="ORF">HY730_03065</name>
</gene>
<evidence type="ECO:0000313" key="9">
    <source>
        <dbReference type="EMBL" id="MBI4595339.1"/>
    </source>
</evidence>
<feature type="transmembrane region" description="Helical" evidence="7">
    <location>
        <begin position="322"/>
        <end position="345"/>
    </location>
</feature>
<feature type="transmembrane region" description="Helical" evidence="7">
    <location>
        <begin position="229"/>
        <end position="248"/>
    </location>
</feature>
<dbReference type="GO" id="GO:0005886">
    <property type="term" value="C:plasma membrane"/>
    <property type="evidence" value="ECO:0007669"/>
    <property type="project" value="UniProtKB-SubCell"/>
</dbReference>
<dbReference type="AlphaFoldDB" id="A0A933GM81"/>
<proteinExistence type="predicted"/>
<dbReference type="Gene3D" id="1.10.1760.20">
    <property type="match status" value="1"/>
</dbReference>
<protein>
    <submittedName>
        <fullName evidence="9">Energy-coupling factor ABC transporter permease</fullName>
    </submittedName>
</protein>
<evidence type="ECO:0000313" key="10">
    <source>
        <dbReference type="Proteomes" id="UP000772181"/>
    </source>
</evidence>
<sequence>MHMSDALLSPAVGTTFWVGSFVVLAHCARRLRENMDEKIIPLMGAIGAFIFAAQMINFTIPGTGSSGHLGGGLMLAIVLGPHAAFLAIASILTIQSLFFADGGILALGCNIWNLGFYPCFMAYPLIFQTIKKDHHSSTKRILIASVLSAVVGLQLGALSVVAQTLFSGQSELTFKVFASMMLPIHLAIGLVEGVITAGVVNYINRIRPEILYSSAELKPFASSISLKRLLLFFLCLSLITGGLISWFASTNPDGLEWSIAKITGKHDLPAPNTGIASELKKIQNRTALLPDYNFKAEEKRSDQKGPDKTETPWPRVEAGTSVSGLLGSLMALCLIFLLGLAIKVIRKRKT</sequence>
<dbReference type="EMBL" id="JACQWF010000137">
    <property type="protein sequence ID" value="MBI4595339.1"/>
    <property type="molecule type" value="Genomic_DNA"/>
</dbReference>
<dbReference type="PANTHER" id="PTHR34229:SF1">
    <property type="entry name" value="METAL TRANSPORT PROTEIN HI_1621-RELATED"/>
    <property type="match status" value="1"/>
</dbReference>
<evidence type="ECO:0000256" key="2">
    <source>
        <dbReference type="ARBA" id="ARBA00022448"/>
    </source>
</evidence>
<feature type="transmembrane region" description="Helical" evidence="7">
    <location>
        <begin position="182"/>
        <end position="203"/>
    </location>
</feature>
<feature type="transmembrane region" description="Helical" evidence="7">
    <location>
        <begin position="98"/>
        <end position="120"/>
    </location>
</feature>
<evidence type="ECO:0000256" key="6">
    <source>
        <dbReference type="ARBA" id="ARBA00023136"/>
    </source>
</evidence>
<accession>A0A933GM81</accession>
<feature type="transmembrane region" description="Helical" evidence="7">
    <location>
        <begin position="141"/>
        <end position="162"/>
    </location>
</feature>
<feature type="domain" description="PDGLE" evidence="8">
    <location>
        <begin position="227"/>
        <end position="343"/>
    </location>
</feature>
<dbReference type="InterPro" id="IPR025937">
    <property type="entry name" value="PDGLE_dom"/>
</dbReference>
<dbReference type="Proteomes" id="UP000772181">
    <property type="component" value="Unassembled WGS sequence"/>
</dbReference>
<organism evidence="9 10">
    <name type="scientific">Tectimicrobiota bacterium</name>
    <dbReference type="NCBI Taxonomy" id="2528274"/>
    <lineage>
        <taxon>Bacteria</taxon>
        <taxon>Pseudomonadati</taxon>
        <taxon>Nitrospinota/Tectimicrobiota group</taxon>
        <taxon>Candidatus Tectimicrobiota</taxon>
    </lineage>
</organism>
<dbReference type="Pfam" id="PF01891">
    <property type="entry name" value="CbiM"/>
    <property type="match status" value="1"/>
</dbReference>
<feature type="transmembrane region" description="Helical" evidence="7">
    <location>
        <begin position="41"/>
        <end position="60"/>
    </location>
</feature>
<keyword evidence="6 7" id="KW-0472">Membrane</keyword>
<dbReference type="Pfam" id="PF13190">
    <property type="entry name" value="PDGLE"/>
    <property type="match status" value="1"/>
</dbReference>
<keyword evidence="3" id="KW-1003">Cell membrane</keyword>
<feature type="transmembrane region" description="Helical" evidence="7">
    <location>
        <begin position="72"/>
        <end position="92"/>
    </location>
</feature>
<comment type="subcellular location">
    <subcellularLocation>
        <location evidence="1">Cell membrane</location>
        <topology evidence="1">Multi-pass membrane protein</topology>
    </subcellularLocation>
</comment>
<evidence type="ECO:0000256" key="7">
    <source>
        <dbReference type="SAM" id="Phobius"/>
    </source>
</evidence>
<evidence type="ECO:0000256" key="4">
    <source>
        <dbReference type="ARBA" id="ARBA00022692"/>
    </source>
</evidence>
<reference evidence="9" key="1">
    <citation type="submission" date="2020-07" db="EMBL/GenBank/DDBJ databases">
        <title>Huge and variable diversity of episymbiotic CPR bacteria and DPANN archaea in groundwater ecosystems.</title>
        <authorList>
            <person name="He C.Y."/>
            <person name="Keren R."/>
            <person name="Whittaker M."/>
            <person name="Farag I.F."/>
            <person name="Doudna J."/>
            <person name="Cate J.H.D."/>
            <person name="Banfield J.F."/>
        </authorList>
    </citation>
    <scope>NUCLEOTIDE SEQUENCE</scope>
    <source>
        <strain evidence="9">NC_groundwater_1482_Ag_S-0.65um_47_24</strain>
    </source>
</reference>
<evidence type="ECO:0000256" key="1">
    <source>
        <dbReference type="ARBA" id="ARBA00004651"/>
    </source>
</evidence>
<evidence type="ECO:0000259" key="8">
    <source>
        <dbReference type="Pfam" id="PF13190"/>
    </source>
</evidence>
<keyword evidence="5 7" id="KW-1133">Transmembrane helix</keyword>
<name>A0A933GM81_UNCTE</name>
<dbReference type="PANTHER" id="PTHR34229">
    <property type="entry name" value="METAL TRANSPORT PROTEIN HI_1621-RELATED"/>
    <property type="match status" value="1"/>
</dbReference>